<gene>
    <name evidence="2" type="ORF">Pen02_67680</name>
</gene>
<name>A0ABQ4EC74_9ACTN</name>
<accession>A0ABQ4EC74</accession>
<comment type="caution">
    <text evidence="2">The sequence shown here is derived from an EMBL/GenBank/DDBJ whole genome shotgun (WGS) entry which is preliminary data.</text>
</comment>
<evidence type="ECO:0000313" key="3">
    <source>
        <dbReference type="Proteomes" id="UP000646749"/>
    </source>
</evidence>
<evidence type="ECO:0000313" key="2">
    <source>
        <dbReference type="EMBL" id="GIG91832.1"/>
    </source>
</evidence>
<reference evidence="2 3" key="1">
    <citation type="submission" date="2021-01" db="EMBL/GenBank/DDBJ databases">
        <title>Whole genome shotgun sequence of Plantactinospora endophytica NBRC 110450.</title>
        <authorList>
            <person name="Komaki H."/>
            <person name="Tamura T."/>
        </authorList>
    </citation>
    <scope>NUCLEOTIDE SEQUENCE [LARGE SCALE GENOMIC DNA]</scope>
    <source>
        <strain evidence="2 3">NBRC 110450</strain>
    </source>
</reference>
<evidence type="ECO:0000256" key="1">
    <source>
        <dbReference type="SAM" id="MobiDB-lite"/>
    </source>
</evidence>
<organism evidence="2 3">
    <name type="scientific">Plantactinospora endophytica</name>
    <dbReference type="NCBI Taxonomy" id="673535"/>
    <lineage>
        <taxon>Bacteria</taxon>
        <taxon>Bacillati</taxon>
        <taxon>Actinomycetota</taxon>
        <taxon>Actinomycetes</taxon>
        <taxon>Micromonosporales</taxon>
        <taxon>Micromonosporaceae</taxon>
        <taxon>Plantactinospora</taxon>
    </lineage>
</organism>
<feature type="region of interest" description="Disordered" evidence="1">
    <location>
        <begin position="48"/>
        <end position="68"/>
    </location>
</feature>
<dbReference type="Proteomes" id="UP000646749">
    <property type="component" value="Unassembled WGS sequence"/>
</dbReference>
<proteinExistence type="predicted"/>
<sequence>MRAGSDGGWSFTIITPGGRQIWRHHQAAIAFIFRYRYVAVQGGGQTEEQFPRPASHAGGVARKIRPDGGSLSVNGGRLLVGDTGAAPFPVVYRNGRTKE</sequence>
<protein>
    <submittedName>
        <fullName evidence="2">Uncharacterized protein</fullName>
    </submittedName>
</protein>
<keyword evidence="3" id="KW-1185">Reference proteome</keyword>
<dbReference type="EMBL" id="BONW01000041">
    <property type="protein sequence ID" value="GIG91832.1"/>
    <property type="molecule type" value="Genomic_DNA"/>
</dbReference>